<comment type="caution">
    <text evidence="1">The sequence shown here is derived from an EMBL/GenBank/DDBJ whole genome shotgun (WGS) entry which is preliminary data.</text>
</comment>
<dbReference type="EMBL" id="PDNB01000021">
    <property type="protein sequence ID" value="PGH15899.1"/>
    <property type="molecule type" value="Genomic_DNA"/>
</dbReference>
<dbReference type="AlphaFoldDB" id="A0A2B7Y425"/>
<sequence length="62" mass="6292">MAISIDVFIPHAPRTPETISLSVHHDAAAAPDIEALISAKGAAAINRLPSVESGMGGDTGRS</sequence>
<protein>
    <submittedName>
        <fullName evidence="1">Uncharacterized protein</fullName>
    </submittedName>
</protein>
<accession>A0A2B7Y425</accession>
<proteinExistence type="predicted"/>
<dbReference type="Proteomes" id="UP000223968">
    <property type="component" value="Unassembled WGS sequence"/>
</dbReference>
<keyword evidence="2" id="KW-1185">Reference proteome</keyword>
<gene>
    <name evidence="1" type="ORF">AJ79_02066</name>
</gene>
<name>A0A2B7Y425_9EURO</name>
<organism evidence="1 2">
    <name type="scientific">Helicocarpus griseus UAMH5409</name>
    <dbReference type="NCBI Taxonomy" id="1447875"/>
    <lineage>
        <taxon>Eukaryota</taxon>
        <taxon>Fungi</taxon>
        <taxon>Dikarya</taxon>
        <taxon>Ascomycota</taxon>
        <taxon>Pezizomycotina</taxon>
        <taxon>Eurotiomycetes</taxon>
        <taxon>Eurotiomycetidae</taxon>
        <taxon>Onygenales</taxon>
        <taxon>Ajellomycetaceae</taxon>
        <taxon>Helicocarpus</taxon>
    </lineage>
</organism>
<reference evidence="1 2" key="1">
    <citation type="submission" date="2017-10" db="EMBL/GenBank/DDBJ databases">
        <title>Comparative genomics in systemic dimorphic fungi from Ajellomycetaceae.</title>
        <authorList>
            <person name="Munoz J.F."/>
            <person name="Mcewen J.G."/>
            <person name="Clay O.K."/>
            <person name="Cuomo C.A."/>
        </authorList>
    </citation>
    <scope>NUCLEOTIDE SEQUENCE [LARGE SCALE GENOMIC DNA]</scope>
    <source>
        <strain evidence="1 2">UAMH5409</strain>
    </source>
</reference>
<evidence type="ECO:0000313" key="1">
    <source>
        <dbReference type="EMBL" id="PGH15899.1"/>
    </source>
</evidence>
<evidence type="ECO:0000313" key="2">
    <source>
        <dbReference type="Proteomes" id="UP000223968"/>
    </source>
</evidence>